<name>L8JM13_9BACT</name>
<dbReference type="PANTHER" id="PTHR30086:SF20">
    <property type="entry name" value="ARGININE EXPORTER PROTEIN ARGO-RELATED"/>
    <property type="match status" value="1"/>
</dbReference>
<organism evidence="7 8">
    <name type="scientific">Fulvivirga imtechensis AK7</name>
    <dbReference type="NCBI Taxonomy" id="1237149"/>
    <lineage>
        <taxon>Bacteria</taxon>
        <taxon>Pseudomonadati</taxon>
        <taxon>Bacteroidota</taxon>
        <taxon>Cytophagia</taxon>
        <taxon>Cytophagales</taxon>
        <taxon>Fulvivirgaceae</taxon>
        <taxon>Fulvivirga</taxon>
    </lineage>
</organism>
<dbReference type="GO" id="GO:0015171">
    <property type="term" value="F:amino acid transmembrane transporter activity"/>
    <property type="evidence" value="ECO:0007669"/>
    <property type="project" value="TreeGrafter"/>
</dbReference>
<accession>L8JM13</accession>
<dbReference type="AlphaFoldDB" id="L8JM13"/>
<keyword evidence="4 6" id="KW-1133">Transmembrane helix</keyword>
<feature type="transmembrane region" description="Helical" evidence="6">
    <location>
        <begin position="72"/>
        <end position="91"/>
    </location>
</feature>
<evidence type="ECO:0000256" key="6">
    <source>
        <dbReference type="SAM" id="Phobius"/>
    </source>
</evidence>
<feature type="transmembrane region" description="Helical" evidence="6">
    <location>
        <begin position="178"/>
        <end position="200"/>
    </location>
</feature>
<feature type="transmembrane region" description="Helical" evidence="6">
    <location>
        <begin position="145"/>
        <end position="166"/>
    </location>
</feature>
<dbReference type="RefSeq" id="WP_009581681.1">
    <property type="nucleotide sequence ID" value="NZ_AMZN01000064.1"/>
</dbReference>
<evidence type="ECO:0000313" key="8">
    <source>
        <dbReference type="Proteomes" id="UP000011135"/>
    </source>
</evidence>
<keyword evidence="8" id="KW-1185">Reference proteome</keyword>
<evidence type="ECO:0000256" key="3">
    <source>
        <dbReference type="ARBA" id="ARBA00022692"/>
    </source>
</evidence>
<dbReference type="EMBL" id="AMZN01000064">
    <property type="protein sequence ID" value="ELR69976.1"/>
    <property type="molecule type" value="Genomic_DNA"/>
</dbReference>
<evidence type="ECO:0000256" key="1">
    <source>
        <dbReference type="ARBA" id="ARBA00004651"/>
    </source>
</evidence>
<protein>
    <submittedName>
        <fullName evidence="7">Uncharacterized protein</fullName>
    </submittedName>
</protein>
<evidence type="ECO:0000256" key="5">
    <source>
        <dbReference type="ARBA" id="ARBA00023136"/>
    </source>
</evidence>
<keyword evidence="2" id="KW-1003">Cell membrane</keyword>
<keyword evidence="5 6" id="KW-0472">Membrane</keyword>
<keyword evidence="3 6" id="KW-0812">Transmembrane</keyword>
<dbReference type="Pfam" id="PF01810">
    <property type="entry name" value="LysE"/>
    <property type="match status" value="1"/>
</dbReference>
<gene>
    <name evidence="7" type="ORF">C900_04499</name>
</gene>
<dbReference type="GO" id="GO:0005886">
    <property type="term" value="C:plasma membrane"/>
    <property type="evidence" value="ECO:0007669"/>
    <property type="project" value="UniProtKB-SubCell"/>
</dbReference>
<evidence type="ECO:0000256" key="2">
    <source>
        <dbReference type="ARBA" id="ARBA00022475"/>
    </source>
</evidence>
<reference evidence="7 8" key="1">
    <citation type="submission" date="2012-12" db="EMBL/GenBank/DDBJ databases">
        <title>Genome assembly of Fulvivirga imtechensis AK7.</title>
        <authorList>
            <person name="Nupur N."/>
            <person name="Khatri I."/>
            <person name="Kumar R."/>
            <person name="Subramanian S."/>
            <person name="Pinnaka A."/>
        </authorList>
    </citation>
    <scope>NUCLEOTIDE SEQUENCE [LARGE SCALE GENOMIC DNA]</scope>
    <source>
        <strain evidence="7 8">AK7</strain>
    </source>
</reference>
<evidence type="ECO:0000256" key="4">
    <source>
        <dbReference type="ARBA" id="ARBA00022989"/>
    </source>
</evidence>
<dbReference type="STRING" id="1237149.C900_04499"/>
<dbReference type="OrthoDB" id="9342487at2"/>
<proteinExistence type="predicted"/>
<dbReference type="Proteomes" id="UP000011135">
    <property type="component" value="Unassembled WGS sequence"/>
</dbReference>
<dbReference type="PANTHER" id="PTHR30086">
    <property type="entry name" value="ARGININE EXPORTER PROTEIN ARGO"/>
    <property type="match status" value="1"/>
</dbReference>
<dbReference type="eggNOG" id="COG1280">
    <property type="taxonomic scope" value="Bacteria"/>
</dbReference>
<evidence type="ECO:0000313" key="7">
    <source>
        <dbReference type="EMBL" id="ELR69976.1"/>
    </source>
</evidence>
<sequence>MAQLFLIAFLFSFLGSIPPGSINLSVIRLALDNKYNAALRFAVAAALVELPYAFVAVQFEGLLTTSPLIVEHFKLLAALVMIVLGVTNLSFSKTPSQRMQKMRESGFRRGLLISILNPLAIPFWLGVTAYLNTQGWIQLTSINNIFVYIVGISFGTFVLLALLAILSNKIGYFFKENIVVQILPGIIFIVLGAIALVRYLDLL</sequence>
<comment type="caution">
    <text evidence="7">The sequence shown here is derived from an EMBL/GenBank/DDBJ whole genome shotgun (WGS) entry which is preliminary data.</text>
</comment>
<feature type="transmembrane region" description="Helical" evidence="6">
    <location>
        <begin position="111"/>
        <end position="133"/>
    </location>
</feature>
<comment type="subcellular location">
    <subcellularLocation>
        <location evidence="1">Cell membrane</location>
        <topology evidence="1">Multi-pass membrane protein</topology>
    </subcellularLocation>
</comment>
<dbReference type="InterPro" id="IPR001123">
    <property type="entry name" value="LeuE-type"/>
</dbReference>